<proteinExistence type="predicted"/>
<protein>
    <submittedName>
        <fullName evidence="2">Uncharacterized protein</fullName>
    </submittedName>
</protein>
<sequence>MKKLYVAILFSTLFLAFNLFAKAQIKEPDFIGESYIIKIDSSYSKLDKSIGNFTSGMSFSSNSWNALSLEVDGGKAQTRIAPAEKIMLIVRAVDNNSDPMSIITIYKFNAKKNKRTVVVSKDNSGTVMKSRTNSKEMIKFDGSKYGSSSYILDLGHLKSGEYGVVVSNPNSKDEKRVIVSGFGVD</sequence>
<keyword evidence="1" id="KW-0732">Signal</keyword>
<reference evidence="3" key="1">
    <citation type="journal article" date="2019" name="Int. J. Syst. Evol. Microbiol.">
        <title>The Global Catalogue of Microorganisms (GCM) 10K type strain sequencing project: providing services to taxonomists for standard genome sequencing and annotation.</title>
        <authorList>
            <consortium name="The Broad Institute Genomics Platform"/>
            <consortium name="The Broad Institute Genome Sequencing Center for Infectious Disease"/>
            <person name="Wu L."/>
            <person name="Ma J."/>
        </authorList>
    </citation>
    <scope>NUCLEOTIDE SEQUENCE [LARGE SCALE GENOMIC DNA]</scope>
    <source>
        <strain evidence="3">CGMCC 1.15288</strain>
    </source>
</reference>
<evidence type="ECO:0000313" key="2">
    <source>
        <dbReference type="EMBL" id="GGH48234.1"/>
    </source>
</evidence>
<dbReference type="RefSeq" id="WP_229223041.1">
    <property type="nucleotide sequence ID" value="NZ_BMIA01000004.1"/>
</dbReference>
<feature type="signal peptide" evidence="1">
    <location>
        <begin position="1"/>
        <end position="21"/>
    </location>
</feature>
<dbReference type="Proteomes" id="UP000600214">
    <property type="component" value="Unassembled WGS sequence"/>
</dbReference>
<keyword evidence="3" id="KW-1185">Reference proteome</keyword>
<evidence type="ECO:0000256" key="1">
    <source>
        <dbReference type="SAM" id="SignalP"/>
    </source>
</evidence>
<organism evidence="2 3">
    <name type="scientific">Dyadobacter endophyticus</name>
    <dbReference type="NCBI Taxonomy" id="1749036"/>
    <lineage>
        <taxon>Bacteria</taxon>
        <taxon>Pseudomonadati</taxon>
        <taxon>Bacteroidota</taxon>
        <taxon>Cytophagia</taxon>
        <taxon>Cytophagales</taxon>
        <taxon>Spirosomataceae</taxon>
        <taxon>Dyadobacter</taxon>
    </lineage>
</organism>
<comment type="caution">
    <text evidence="2">The sequence shown here is derived from an EMBL/GenBank/DDBJ whole genome shotgun (WGS) entry which is preliminary data.</text>
</comment>
<accession>A0ABQ1Z5V1</accession>
<dbReference type="EMBL" id="BMIA01000004">
    <property type="protein sequence ID" value="GGH48234.1"/>
    <property type="molecule type" value="Genomic_DNA"/>
</dbReference>
<name>A0ABQ1Z5V1_9BACT</name>
<gene>
    <name evidence="2" type="ORF">GCM10007423_49280</name>
</gene>
<feature type="chain" id="PRO_5046220931" evidence="1">
    <location>
        <begin position="22"/>
        <end position="185"/>
    </location>
</feature>
<evidence type="ECO:0000313" key="3">
    <source>
        <dbReference type="Proteomes" id="UP000600214"/>
    </source>
</evidence>